<evidence type="ECO:0000256" key="6">
    <source>
        <dbReference type="SAM" id="Phobius"/>
    </source>
</evidence>
<protein>
    <recommendedName>
        <fullName evidence="9">Oligosaccharide flippase family protein</fullName>
    </recommendedName>
</protein>
<keyword evidence="4 6" id="KW-1133">Transmembrane helix</keyword>
<evidence type="ECO:0000313" key="7">
    <source>
        <dbReference type="EMBL" id="KAE8764400.1"/>
    </source>
</evidence>
<feature type="transmembrane region" description="Helical" evidence="6">
    <location>
        <begin position="272"/>
        <end position="295"/>
    </location>
</feature>
<keyword evidence="5 6" id="KW-0472">Membrane</keyword>
<dbReference type="GO" id="GO:0005886">
    <property type="term" value="C:plasma membrane"/>
    <property type="evidence" value="ECO:0007669"/>
    <property type="project" value="UniProtKB-SubCell"/>
</dbReference>
<proteinExistence type="predicted"/>
<keyword evidence="3 6" id="KW-0812">Transmembrane</keyword>
<feature type="transmembrane region" description="Helical" evidence="6">
    <location>
        <begin position="122"/>
        <end position="143"/>
    </location>
</feature>
<dbReference type="Proteomes" id="UP000451860">
    <property type="component" value="Unassembled WGS sequence"/>
</dbReference>
<evidence type="ECO:0000256" key="5">
    <source>
        <dbReference type="ARBA" id="ARBA00023136"/>
    </source>
</evidence>
<comment type="caution">
    <text evidence="7">The sequence shown here is derived from an EMBL/GenBank/DDBJ whole genome shotgun (WGS) entry which is preliminary data.</text>
</comment>
<keyword evidence="2" id="KW-1003">Cell membrane</keyword>
<feature type="transmembrane region" description="Helical" evidence="6">
    <location>
        <begin position="307"/>
        <end position="329"/>
    </location>
</feature>
<feature type="transmembrane region" description="Helical" evidence="6">
    <location>
        <begin position="149"/>
        <end position="167"/>
    </location>
</feature>
<gene>
    <name evidence="7" type="ORF">GB883_09280</name>
</gene>
<feature type="transmembrane region" description="Helical" evidence="6">
    <location>
        <begin position="227"/>
        <end position="251"/>
    </location>
</feature>
<name>A0A7J5UQA9_9MICO</name>
<organism evidence="7 8">
    <name type="scientific">Georgenia thermotolerans</name>
    <dbReference type="NCBI Taxonomy" id="527326"/>
    <lineage>
        <taxon>Bacteria</taxon>
        <taxon>Bacillati</taxon>
        <taxon>Actinomycetota</taxon>
        <taxon>Actinomycetes</taxon>
        <taxon>Micrococcales</taxon>
        <taxon>Bogoriellaceae</taxon>
        <taxon>Georgenia</taxon>
    </lineage>
</organism>
<evidence type="ECO:0000256" key="2">
    <source>
        <dbReference type="ARBA" id="ARBA00022475"/>
    </source>
</evidence>
<evidence type="ECO:0000256" key="1">
    <source>
        <dbReference type="ARBA" id="ARBA00004651"/>
    </source>
</evidence>
<dbReference type="EMBL" id="WHJE01000034">
    <property type="protein sequence ID" value="KAE8764400.1"/>
    <property type="molecule type" value="Genomic_DNA"/>
</dbReference>
<evidence type="ECO:0008006" key="9">
    <source>
        <dbReference type="Google" id="ProtNLM"/>
    </source>
</evidence>
<evidence type="ECO:0000256" key="4">
    <source>
        <dbReference type="ARBA" id="ARBA00022989"/>
    </source>
</evidence>
<sequence>MLAGTVARAAAQWVLVWMFAVGDGAAAVGAYSYALAVATPVFLLLTLGLRQVWVAGHSPVPFATFFLGRVATSVVAAAIVLGLCALPGGPVPALALPVVAFKALDAVLDLRFARLQRDRPPAALGSAMSFSAVATAGAAAGVYGLSGEVVPAVWAAVLGPALTLAVFRGPPARRRRGRPRSGHVRRLLAVGLPAGLADALTALAGYVPVLALGLARGDAAVGVFSTALYGVTLANLAMSAAQTVLLGPLAVVAVGQGPREVVRRSRRVTGRLLLPSVLAAAALLALGRDILGWLYGPEFRMHPSELWPLAATIALTPLLTLSGTVLMALNRFGANMWAAAFAVAGSTALACAFATLGRLGMTEAGVVLLTGTVCRIVTAGALIGRLSREGERCRRTG</sequence>
<evidence type="ECO:0000256" key="3">
    <source>
        <dbReference type="ARBA" id="ARBA00022692"/>
    </source>
</evidence>
<dbReference type="RefSeq" id="WP_152202803.1">
    <property type="nucleotide sequence ID" value="NZ_VUKF01000018.1"/>
</dbReference>
<evidence type="ECO:0000313" key="8">
    <source>
        <dbReference type="Proteomes" id="UP000451860"/>
    </source>
</evidence>
<feature type="transmembrane region" description="Helical" evidence="6">
    <location>
        <begin position="365"/>
        <end position="386"/>
    </location>
</feature>
<comment type="subcellular location">
    <subcellularLocation>
        <location evidence="1">Cell membrane</location>
        <topology evidence="1">Multi-pass membrane protein</topology>
    </subcellularLocation>
</comment>
<dbReference type="InterPro" id="IPR050833">
    <property type="entry name" value="Poly_Biosynth_Transport"/>
</dbReference>
<keyword evidence="8" id="KW-1185">Reference proteome</keyword>
<dbReference type="PANTHER" id="PTHR30250:SF11">
    <property type="entry name" value="O-ANTIGEN TRANSPORTER-RELATED"/>
    <property type="match status" value="1"/>
</dbReference>
<feature type="transmembrane region" description="Helical" evidence="6">
    <location>
        <begin position="336"/>
        <end position="359"/>
    </location>
</feature>
<accession>A0A7J5UQA9</accession>
<dbReference type="AlphaFoldDB" id="A0A7J5UQA9"/>
<reference evidence="7 8" key="1">
    <citation type="submission" date="2019-10" db="EMBL/GenBank/DDBJ databases">
        <title>Georgenia wutianyii sp. nov. and Georgenia yuyongxinii sp. nov. isolated from plateau pika (Ochotona curzoniae) in the Qinghai-Tibet plateau of China.</title>
        <authorList>
            <person name="Tian Z."/>
        </authorList>
    </citation>
    <scope>NUCLEOTIDE SEQUENCE [LARGE SCALE GENOMIC DNA]</scope>
    <source>
        <strain evidence="7 8">DSM 21501</strain>
    </source>
</reference>
<dbReference type="PANTHER" id="PTHR30250">
    <property type="entry name" value="PST FAMILY PREDICTED COLANIC ACID TRANSPORTER"/>
    <property type="match status" value="1"/>
</dbReference>
<feature type="transmembrane region" description="Helical" evidence="6">
    <location>
        <begin position="187"/>
        <end position="207"/>
    </location>
</feature>
<dbReference type="OrthoDB" id="5188012at2"/>
<feature type="transmembrane region" description="Helical" evidence="6">
    <location>
        <begin position="89"/>
        <end position="110"/>
    </location>
</feature>